<sequence>MSTFNIRQLEDSARDVDPDLRYMALEDFVKHLNNPKVQARNVSSFIPLLITLLNDSATEVQNQAVKSFAPLVRHIDDQEVLSVVNKLYDAVLKSSNTSKFSTSVPNLALRSIFNNSTSRFGKNLARSVIDSLFPRLFAPDAPVTIDSIEIIIDLIKALGGTLSASELSGMILSLVRFAYSESGIISKRAIVAVDYALDHVHSVTQEQTVRQLQFFDKVVNDIHATYSASSKSVAAKNTEFTLLQVVLAKADKAKRDVFSEVSASIIFSEVTANLRLDSLATSLNVEDLDVDVLVSENSVREDALITLSSLINCIAYDTFLHSYAHSVVEIVRAFIAYDPLRYDNSDDDIEDDESEIDFSEEEDSIEIYENAEDNDGLASKLRLQAVFLVKQMISAYPGILGIIYGENLVEPLIVAIGDKNDTVSNEAIFTTILLLKATHSAATVRSRPNSDISMMTESGNSGTPSSQMTTRLPPLLEDYVFNCLLTSKNIARVSTSNALIESMIKVLAVFLSPSFLEELSKKFQEFKLTLKTNPDLIKLYKVIFKTYSIDDIPSELLRFIFDDLVSSLTDTKTYYSFISDILQVCNELYPKVAGNQEYQELVNNTLFNPIADKINVKQYSSDVRQHSLNSLTELIVHLDVSQENLAHAIEIYKESMNYEVTVNFTIENLITICERRPQLFANPDLCNLVVSKLNSYLSSSDSSLYVNSLVLLDAIFVNTLFKGESEDLQSVTRNVFHLLSETNDANLINRAICILGHALNYIPADGEFFKKLINQVINIKWIDEDDVDLSSLEYLINQVTKKSSLGGQELYDIGLQNLVLRNFLSAKVLAIITLDCDLQDRISSAEAELASYSEMTYSSASFDKIVFDIHYLGCIAEAVALTRVTFEEFFSLMVSNNNDVLCLAAARAVGLCIKRDVETYLPVLLKYYHSSSSNSESKGSLVLVAIKQLMKGNMTHDKQNLLSHIWHSLFDVISAKGGTLSHKDVSELKLAGEVLAKICEFTKSDEYQNKLFDVLESGSIEQSQIDHAIYTVVVITKQLINDSESQVLNVQLVEEILRYLSKPNLELKQAIVSTLLTGIHNKSLLIPDLLNDNILPSIYEELDAKDEFKKVIPMGPYKYVVDEGLEVRKLCYELINAIINIDNDRLMDKEGGVNQTKMFEVLSAKGLNDAETSIVIMAVQNLLQIVSNDENVLHAITNQQEMISALTKVINKKLRSKASTQEAESQEESLRMVIKLSKVINNVLIHSNTSSGEWGGYFHELKSKHHLLFNAVEVYISTSPAYVASLPGRVWAFVVALFVSAIERIWSVLDTGLYYIMNGILMVLSFADALLDFSDRVVQNYELAKKVFKLSMHNSIN</sequence>
<organism evidence="7 8">
    <name type="scientific">Candidozyma haemuli</name>
    <dbReference type="NCBI Taxonomy" id="45357"/>
    <lineage>
        <taxon>Eukaryota</taxon>
        <taxon>Fungi</taxon>
        <taxon>Dikarya</taxon>
        <taxon>Ascomycota</taxon>
        <taxon>Saccharomycotina</taxon>
        <taxon>Pichiomycetes</taxon>
        <taxon>Metschnikowiaceae</taxon>
        <taxon>Candidozyma</taxon>
    </lineage>
</organism>
<dbReference type="SUPFAM" id="SSF48371">
    <property type="entry name" value="ARM repeat"/>
    <property type="match status" value="1"/>
</dbReference>
<dbReference type="InterPro" id="IPR016024">
    <property type="entry name" value="ARM-type_fold"/>
</dbReference>
<keyword evidence="8" id="KW-1185">Reference proteome</keyword>
<dbReference type="Proteomes" id="UP000244309">
    <property type="component" value="Unassembled WGS sequence"/>
</dbReference>
<gene>
    <name evidence="7" type="ORF">CXQ85_001753</name>
</gene>
<dbReference type="InterPro" id="IPR011989">
    <property type="entry name" value="ARM-like"/>
</dbReference>
<dbReference type="PROSITE" id="PS50077">
    <property type="entry name" value="HEAT_REPEAT"/>
    <property type="match status" value="1"/>
</dbReference>
<dbReference type="RefSeq" id="XP_025340916.1">
    <property type="nucleotide sequence ID" value="XM_025485451.1"/>
</dbReference>
<dbReference type="GeneID" id="37007084"/>
<reference evidence="7 8" key="1">
    <citation type="submission" date="2017-12" db="EMBL/GenBank/DDBJ databases">
        <title>Genome Sequence of a Multidrug-Resistant Candida haemulonii Isolate from a Patient with Chronic Leg Ulcers in Israel.</title>
        <authorList>
            <person name="Chow N.A."/>
            <person name="Gade L."/>
            <person name="Batra D."/>
            <person name="Rowe L.A."/>
            <person name="Ben-Ami R."/>
            <person name="Loparev V.N."/>
            <person name="Litvintseva A.P."/>
        </authorList>
    </citation>
    <scope>NUCLEOTIDE SEQUENCE [LARGE SCALE GENOMIC DNA]</scope>
    <source>
        <strain evidence="7 8">B11899</strain>
    </source>
</reference>
<accession>A0A2V1AR39</accession>
<dbReference type="InterPro" id="IPR039852">
    <property type="entry name" value="CAND1/CAND2"/>
</dbReference>
<evidence type="ECO:0000313" key="7">
    <source>
        <dbReference type="EMBL" id="PVH19976.1"/>
    </source>
</evidence>
<dbReference type="InterPro" id="IPR021133">
    <property type="entry name" value="HEAT_type_2"/>
</dbReference>
<comment type="similarity">
    <text evidence="1">Belongs to the CAND family.</text>
</comment>
<keyword evidence="3" id="KW-0833">Ubl conjugation pathway</keyword>
<feature type="region of interest" description="Disordered" evidence="5">
    <location>
        <begin position="446"/>
        <end position="468"/>
    </location>
</feature>
<evidence type="ECO:0000259" key="6">
    <source>
        <dbReference type="Pfam" id="PF08623"/>
    </source>
</evidence>
<evidence type="ECO:0000256" key="4">
    <source>
        <dbReference type="PROSITE-ProRule" id="PRU00103"/>
    </source>
</evidence>
<dbReference type="InterPro" id="IPR013932">
    <property type="entry name" value="TATA-bd_TIP120"/>
</dbReference>
<dbReference type="PANTHER" id="PTHR12696">
    <property type="entry name" value="TIP120"/>
    <property type="match status" value="1"/>
</dbReference>
<evidence type="ECO:0000256" key="3">
    <source>
        <dbReference type="ARBA" id="ARBA00022786"/>
    </source>
</evidence>
<dbReference type="OrthoDB" id="6260732at2759"/>
<evidence type="ECO:0000256" key="1">
    <source>
        <dbReference type="ARBA" id="ARBA00007657"/>
    </source>
</evidence>
<protein>
    <recommendedName>
        <fullName evidence="6">TATA-binding protein interacting (TIP20) domain-containing protein</fullName>
    </recommendedName>
</protein>
<keyword evidence="2" id="KW-0677">Repeat</keyword>
<dbReference type="STRING" id="45357.A0A2V1AR39"/>
<evidence type="ECO:0000256" key="5">
    <source>
        <dbReference type="SAM" id="MobiDB-lite"/>
    </source>
</evidence>
<dbReference type="EMBL" id="PKFO01000003">
    <property type="protein sequence ID" value="PVH19976.1"/>
    <property type="molecule type" value="Genomic_DNA"/>
</dbReference>
<feature type="domain" description="TATA-binding protein interacting (TIP20)" evidence="6">
    <location>
        <begin position="1090"/>
        <end position="1262"/>
    </location>
</feature>
<proteinExistence type="inferred from homology"/>
<dbReference type="GO" id="GO:0010265">
    <property type="term" value="P:SCF complex assembly"/>
    <property type="evidence" value="ECO:0007669"/>
    <property type="project" value="InterPro"/>
</dbReference>
<evidence type="ECO:0000256" key="2">
    <source>
        <dbReference type="ARBA" id="ARBA00022737"/>
    </source>
</evidence>
<name>A0A2V1AR39_9ASCO</name>
<dbReference type="VEuPathDB" id="FungiDB:CXQ85_001753"/>
<dbReference type="Pfam" id="PF08623">
    <property type="entry name" value="TIP120"/>
    <property type="match status" value="1"/>
</dbReference>
<dbReference type="Gene3D" id="1.25.10.10">
    <property type="entry name" value="Leucine-rich Repeat Variant"/>
    <property type="match status" value="1"/>
</dbReference>
<evidence type="ECO:0000313" key="8">
    <source>
        <dbReference type="Proteomes" id="UP000244309"/>
    </source>
</evidence>
<feature type="repeat" description="HEAT" evidence="4">
    <location>
        <begin position="45"/>
        <end position="82"/>
    </location>
</feature>
<comment type="caution">
    <text evidence="7">The sequence shown here is derived from an EMBL/GenBank/DDBJ whole genome shotgun (WGS) entry which is preliminary data.</text>
</comment>